<feature type="domain" description="Inner kinetochore subunit AME1" evidence="2">
    <location>
        <begin position="437"/>
        <end position="620"/>
    </location>
</feature>
<protein>
    <recommendedName>
        <fullName evidence="2">Inner kinetochore subunit AME1 domain-containing protein</fullName>
    </recommendedName>
</protein>
<dbReference type="InParanoid" id="A0A084Q8V9"/>
<name>A0A084Q8V9_STAC4</name>
<feature type="compositionally biased region" description="Low complexity" evidence="1">
    <location>
        <begin position="368"/>
        <end position="380"/>
    </location>
</feature>
<feature type="region of interest" description="Disordered" evidence="1">
    <location>
        <begin position="52"/>
        <end position="192"/>
    </location>
</feature>
<dbReference type="Proteomes" id="UP000028524">
    <property type="component" value="Unassembled WGS sequence"/>
</dbReference>
<accession>A0A084Q8V9</accession>
<gene>
    <name evidence="3" type="ORF">S40285_07675</name>
</gene>
<dbReference type="EMBL" id="KL660930">
    <property type="protein sequence ID" value="KFA60394.1"/>
    <property type="molecule type" value="Genomic_DNA"/>
</dbReference>
<dbReference type="HOGENOM" id="CLU_019416_0_0_1"/>
<dbReference type="InterPro" id="IPR048743">
    <property type="entry name" value="AME1"/>
</dbReference>
<feature type="compositionally biased region" description="Acidic residues" evidence="1">
    <location>
        <begin position="280"/>
        <end position="312"/>
    </location>
</feature>
<evidence type="ECO:0000313" key="3">
    <source>
        <dbReference type="EMBL" id="KFA60394.1"/>
    </source>
</evidence>
<proteinExistence type="predicted"/>
<sequence length="630" mass="69735">MATGREARAERLNERLRGAQYVTTIQLWGQRLTKARRVNVEDESFSIDIGGFALPVEAAPAPAETPSSPNKRRRLNGDAAPSSSRTRSSTRRRSDRTAEKSPYDIPDSSKESGGEVAQVAPSVQSSAKRSSARTARTRISAAAESIPEEDALEQLPAAPGSMSPEQRRRLGKRVQEEVTESPVDAPGSGHRIRVQSSAIGNLGERLQDVLASDDAVPASSSPLVRKMRRRSTMGLRESHVADPLSPQPLRDELEIDDSVVDDAREATLIEEQHSELQVEPTEDADQTEEEEPGEEEQTVGEEDHEVAEEIGVDEAAQRIGRKRPRISLGRISPELGSSLLEREGTQEGSGSKRRRGRPVKSPATQKQPQAKKTTAVPAPAKEARPKAHKKSRRHSDDADDPAIEITVQGFVHNKKPNEDDLLDSGIPYANRGGESVVDVFAQVCEEVIASALAQFEQLAADATDNAKRKEYRVKMRAVEAYREELSSRLLEHAIRINHWHSLRKRVRHVQKEKLALREEILRLMAEREQVALRMDQVRTKHEYDTKESTYRLNASALMHDIELAVEQGRDAPRLSPAEQKKAELANLELVLAQVAEQASSNSATGGLLAQVRDFNAFLERAAIALETRRE</sequence>
<evidence type="ECO:0000259" key="2">
    <source>
        <dbReference type="Pfam" id="PF20994"/>
    </source>
</evidence>
<evidence type="ECO:0000256" key="1">
    <source>
        <dbReference type="SAM" id="MobiDB-lite"/>
    </source>
</evidence>
<organism evidence="3 4">
    <name type="scientific">Stachybotrys chlorohalonatus (strain IBT 40285)</name>
    <dbReference type="NCBI Taxonomy" id="1283841"/>
    <lineage>
        <taxon>Eukaryota</taxon>
        <taxon>Fungi</taxon>
        <taxon>Dikarya</taxon>
        <taxon>Ascomycota</taxon>
        <taxon>Pezizomycotina</taxon>
        <taxon>Sordariomycetes</taxon>
        <taxon>Hypocreomycetidae</taxon>
        <taxon>Hypocreales</taxon>
        <taxon>Stachybotryaceae</taxon>
        <taxon>Stachybotrys</taxon>
    </lineage>
</organism>
<dbReference type="AlphaFoldDB" id="A0A084Q8V9"/>
<feature type="compositionally biased region" description="Low complexity" evidence="1">
    <location>
        <begin position="53"/>
        <end position="69"/>
    </location>
</feature>
<reference evidence="3 4" key="1">
    <citation type="journal article" date="2014" name="BMC Genomics">
        <title>Comparative genome sequencing reveals chemotype-specific gene clusters in the toxigenic black mold Stachybotrys.</title>
        <authorList>
            <person name="Semeiks J."/>
            <person name="Borek D."/>
            <person name="Otwinowski Z."/>
            <person name="Grishin N.V."/>
        </authorList>
    </citation>
    <scope>NUCLEOTIDE SEQUENCE [LARGE SCALE GENOMIC DNA]</scope>
    <source>
        <strain evidence="3 4">IBT 40285</strain>
    </source>
</reference>
<dbReference type="Pfam" id="PF20994">
    <property type="entry name" value="CENPU"/>
    <property type="match status" value="1"/>
</dbReference>
<dbReference type="OMA" id="SVMRIKG"/>
<keyword evidence="4" id="KW-1185">Reference proteome</keyword>
<dbReference type="STRING" id="1283841.A0A084Q8V9"/>
<feature type="compositionally biased region" description="Basic and acidic residues" evidence="1">
    <location>
        <begin position="95"/>
        <end position="113"/>
    </location>
</feature>
<feature type="compositionally biased region" description="Basic and acidic residues" evidence="1">
    <location>
        <begin position="165"/>
        <end position="176"/>
    </location>
</feature>
<evidence type="ECO:0000313" key="4">
    <source>
        <dbReference type="Proteomes" id="UP000028524"/>
    </source>
</evidence>
<feature type="region of interest" description="Disordered" evidence="1">
    <location>
        <begin position="213"/>
        <end position="401"/>
    </location>
</feature>
<dbReference type="OrthoDB" id="5377952at2759"/>
<feature type="compositionally biased region" description="Basic and acidic residues" evidence="1">
    <location>
        <begin position="261"/>
        <end position="276"/>
    </location>
</feature>
<feature type="compositionally biased region" description="Low complexity" evidence="1">
    <location>
        <begin position="213"/>
        <end position="223"/>
    </location>
</feature>
<feature type="compositionally biased region" description="Low complexity" evidence="1">
    <location>
        <begin position="125"/>
        <end position="145"/>
    </location>
</feature>